<dbReference type="GO" id="GO:0015141">
    <property type="term" value="F:succinate transmembrane transporter activity"/>
    <property type="evidence" value="ECO:0007669"/>
    <property type="project" value="TreeGrafter"/>
</dbReference>
<evidence type="ECO:0000313" key="8">
    <source>
        <dbReference type="EMBL" id="AKN21483.1"/>
    </source>
</evidence>
<dbReference type="AlphaFoldDB" id="A0A0H3YK55"/>
<feature type="non-terminal residue" evidence="8">
    <location>
        <position position="1"/>
    </location>
</feature>
<dbReference type="PANTHER" id="PTHR10283">
    <property type="entry name" value="SOLUTE CARRIER FAMILY 13 MEMBER"/>
    <property type="match status" value="1"/>
</dbReference>
<name>A0A0H3YK55_SCHMD</name>
<feature type="transmembrane region" description="Helical" evidence="7">
    <location>
        <begin position="245"/>
        <end position="264"/>
    </location>
</feature>
<reference evidence="8" key="1">
    <citation type="journal article" date="2015" name="Elife">
        <title>Stem cells and fluid flow drive cyst formation in an invertebrate excretory organ.</title>
        <authorList>
            <person name="Thi-Kim Vu H."/>
            <person name="Rink J.C."/>
            <person name="McKinney S.A."/>
            <person name="McClain M."/>
            <person name="Lakshmanaperumal N."/>
            <person name="Alexander R."/>
            <person name="Sanchez Alvarado A."/>
        </authorList>
    </citation>
    <scope>NUCLEOTIDE SEQUENCE</scope>
</reference>
<keyword evidence="3 7" id="KW-0812">Transmembrane</keyword>
<sequence>KSILYIFSTLPRMRSRKQIAAWIYKFVKHNWKTVLLFTVPIVFSPLTFTGNKPMQCGYVIIIVGAYWVTEIMNIAVASLIPVVLFPIFQILTPEKVATCYMKDITFMLIGGLIVAKTIEKQKLHKRIALHILWVMGPNPIFQYLGFMLSTWFCSMWISNASTTAMMITLADAVTIQWMFLAEARVNENRKQSDEHVEDAENAENPEDDQVEPVSKVHSTLTISSYEVDEDPGEEILKVRTICKGLLLSIAYSATCGGIATIPGTPPNLVFYGFMEARYGSKLGLNFGSFMLFSFPMSLILIFFCWLLLILRYIGFNEVFHRKLNEDADKKIMESIDNEFKTLGPIRYGEIETLIIFFLLVALWILREPGIPLLSRLFTYKVNGKPFKFWTDGLSAICVALCAFNLPEKNPFSTIMDKTSEKLISWKYIESGFSWGVVFLFGGGFAIAAGCEASGLSGIIGSFLTSFTYLSHYTLILLVSLGISFLTEVTSNAVTATILLPIMVKMAECIKMHPMTMGLAVALSSSFSFCLPAATPANAIVVSTGKVHVIDMVTSGFLLNIFCVLVMSVMANYYSILIFGTNVFPDWIQANCTKI</sequence>
<feature type="transmembrane region" description="Helical" evidence="7">
    <location>
        <begin position="350"/>
        <end position="366"/>
    </location>
</feature>
<feature type="compositionally biased region" description="Acidic residues" evidence="6">
    <location>
        <begin position="195"/>
        <end position="210"/>
    </location>
</feature>
<feature type="region of interest" description="Disordered" evidence="6">
    <location>
        <begin position="190"/>
        <end position="213"/>
    </location>
</feature>
<feature type="transmembrane region" description="Helical" evidence="7">
    <location>
        <begin position="163"/>
        <end position="181"/>
    </location>
</feature>
<feature type="transmembrane region" description="Helical" evidence="7">
    <location>
        <begin position="58"/>
        <end position="88"/>
    </location>
</feature>
<proteinExistence type="evidence at transcript level"/>
<protein>
    <submittedName>
        <fullName evidence="8">Slc13a-4</fullName>
    </submittedName>
</protein>
<dbReference type="GO" id="GO:0015137">
    <property type="term" value="F:citrate transmembrane transporter activity"/>
    <property type="evidence" value="ECO:0007669"/>
    <property type="project" value="TreeGrafter"/>
</dbReference>
<evidence type="ECO:0000256" key="4">
    <source>
        <dbReference type="ARBA" id="ARBA00022989"/>
    </source>
</evidence>
<feature type="transmembrane region" description="Helical" evidence="7">
    <location>
        <begin position="427"/>
        <end position="449"/>
    </location>
</feature>
<evidence type="ECO:0000256" key="3">
    <source>
        <dbReference type="ARBA" id="ARBA00022692"/>
    </source>
</evidence>
<evidence type="ECO:0000256" key="2">
    <source>
        <dbReference type="ARBA" id="ARBA00006772"/>
    </source>
</evidence>
<keyword evidence="5 7" id="KW-0472">Membrane</keyword>
<evidence type="ECO:0000256" key="7">
    <source>
        <dbReference type="SAM" id="Phobius"/>
    </source>
</evidence>
<dbReference type="PANTHER" id="PTHR10283:SF82">
    <property type="entry name" value="SOLUTE CARRIER FAMILY 13 MEMBER 2"/>
    <property type="match status" value="1"/>
</dbReference>
<dbReference type="GO" id="GO:0005886">
    <property type="term" value="C:plasma membrane"/>
    <property type="evidence" value="ECO:0007669"/>
    <property type="project" value="TreeGrafter"/>
</dbReference>
<evidence type="ECO:0000256" key="6">
    <source>
        <dbReference type="SAM" id="MobiDB-lite"/>
    </source>
</evidence>
<feature type="transmembrane region" description="Helical" evidence="7">
    <location>
        <begin position="140"/>
        <end position="157"/>
    </location>
</feature>
<dbReference type="EMBL" id="KT163533">
    <property type="protein sequence ID" value="AKN21483.1"/>
    <property type="molecule type" value="mRNA"/>
</dbReference>
<feature type="transmembrane region" description="Helical" evidence="7">
    <location>
        <begin position="469"/>
        <end position="502"/>
    </location>
</feature>
<evidence type="ECO:0000256" key="1">
    <source>
        <dbReference type="ARBA" id="ARBA00004141"/>
    </source>
</evidence>
<dbReference type="Pfam" id="PF00939">
    <property type="entry name" value="Na_sulph_symp"/>
    <property type="match status" value="1"/>
</dbReference>
<feature type="transmembrane region" description="Helical" evidence="7">
    <location>
        <begin position="386"/>
        <end position="406"/>
    </location>
</feature>
<gene>
    <name evidence="8" type="primary">slc13a-4</name>
</gene>
<feature type="transmembrane region" description="Helical" evidence="7">
    <location>
        <begin position="284"/>
        <end position="313"/>
    </location>
</feature>
<comment type="subcellular location">
    <subcellularLocation>
        <location evidence="1">Membrane</location>
        <topology evidence="1">Multi-pass membrane protein</topology>
    </subcellularLocation>
</comment>
<organism evidence="8">
    <name type="scientific">Schmidtea mediterranea</name>
    <name type="common">Freshwater planarian flatworm</name>
    <dbReference type="NCBI Taxonomy" id="79327"/>
    <lineage>
        <taxon>Eukaryota</taxon>
        <taxon>Metazoa</taxon>
        <taxon>Spiralia</taxon>
        <taxon>Lophotrochozoa</taxon>
        <taxon>Platyhelminthes</taxon>
        <taxon>Rhabditophora</taxon>
        <taxon>Seriata</taxon>
        <taxon>Tricladida</taxon>
        <taxon>Continenticola</taxon>
        <taxon>Geoplanoidea</taxon>
        <taxon>Dugesiidae</taxon>
        <taxon>Schmidtea</taxon>
    </lineage>
</organism>
<accession>A0A0H3YK55</accession>
<dbReference type="OrthoDB" id="6493944at2759"/>
<dbReference type="InterPro" id="IPR001898">
    <property type="entry name" value="SLC13A/DASS"/>
</dbReference>
<keyword evidence="4 7" id="KW-1133">Transmembrane helix</keyword>
<feature type="transmembrane region" description="Helical" evidence="7">
    <location>
        <begin position="514"/>
        <end position="536"/>
    </location>
</feature>
<feature type="transmembrane region" description="Helical" evidence="7">
    <location>
        <begin position="556"/>
        <end position="578"/>
    </location>
</feature>
<evidence type="ECO:0000256" key="5">
    <source>
        <dbReference type="ARBA" id="ARBA00023136"/>
    </source>
</evidence>
<comment type="similarity">
    <text evidence="2">Belongs to the SLC13A/DASS transporter (TC 2.A.47) family. NADC subfamily.</text>
</comment>